<dbReference type="RefSeq" id="WP_119821342.1">
    <property type="nucleotide sequence ID" value="NZ_CP025066.1"/>
</dbReference>
<evidence type="ECO:0000313" key="4">
    <source>
        <dbReference type="EMBL" id="AUX10751.1"/>
    </source>
</evidence>
<dbReference type="OrthoDB" id="35385at2157"/>
<evidence type="ECO:0000313" key="5">
    <source>
        <dbReference type="Proteomes" id="UP000263012"/>
    </source>
</evidence>
<keyword evidence="2" id="KW-0813">Transport</keyword>
<protein>
    <submittedName>
        <fullName evidence="4">Glutaredoxin</fullName>
    </submittedName>
</protein>
<dbReference type="InterPro" id="IPR012336">
    <property type="entry name" value="Thioredoxin-like_fold"/>
</dbReference>
<dbReference type="CDD" id="cd02973">
    <property type="entry name" value="TRX_GRX_like"/>
    <property type="match status" value="1"/>
</dbReference>
<evidence type="ECO:0000259" key="3">
    <source>
        <dbReference type="Pfam" id="PF13192"/>
    </source>
</evidence>
<evidence type="ECO:0000256" key="1">
    <source>
        <dbReference type="ARBA" id="ARBA00007787"/>
    </source>
</evidence>
<organism evidence="4 5">
    <name type="scientific">Halalkaliarchaeum desulfuricum</name>
    <dbReference type="NCBI Taxonomy" id="2055893"/>
    <lineage>
        <taxon>Archaea</taxon>
        <taxon>Methanobacteriati</taxon>
        <taxon>Methanobacteriota</taxon>
        <taxon>Stenosarchaea group</taxon>
        <taxon>Halobacteria</taxon>
        <taxon>Halobacteriales</taxon>
        <taxon>Haloferacaceae</taxon>
        <taxon>Halalkaliarchaeum</taxon>
    </lineage>
</organism>
<evidence type="ECO:0000256" key="2">
    <source>
        <dbReference type="ARBA" id="ARBA00022982"/>
    </source>
</evidence>
<dbReference type="SUPFAM" id="SSF52833">
    <property type="entry name" value="Thioredoxin-like"/>
    <property type="match status" value="2"/>
</dbReference>
<proteinExistence type="inferred from homology"/>
<dbReference type="Proteomes" id="UP000263012">
    <property type="component" value="Chromosome"/>
</dbReference>
<dbReference type="InterPro" id="IPR036249">
    <property type="entry name" value="Thioredoxin-like_sf"/>
</dbReference>
<sequence length="212" mass="23434">MSLLTDENKRQIGELLERMDEPVTIHTFTDDCETCEECLEFNREMAETSELLSVEEHEFDGEAAEEYGATKYDHGPVQVLEGGDVSGVNYFGLPTGQEINSYITDIVELSTGDPDLSVDLIEAVQEIDEPVEITVFVTPTCPHCPGAVQTAHRFAMVNEHVTGEMIQSQEFMEVAQEYGVRGVPQINVNGSDGEFTGNLPPQQFLSEVKNAL</sequence>
<accession>A0A343TNS9</accession>
<comment type="similarity">
    <text evidence="1">Belongs to the glutaredoxin family.</text>
</comment>
<feature type="domain" description="Thioredoxin-like fold" evidence="3">
    <location>
        <begin position="132"/>
        <end position="208"/>
    </location>
</feature>
<dbReference type="NCBIfam" id="TIGR02187">
    <property type="entry name" value="PDO_seleno_TRX"/>
    <property type="match status" value="1"/>
</dbReference>
<dbReference type="EMBL" id="CP025066">
    <property type="protein sequence ID" value="AUX10751.1"/>
    <property type="molecule type" value="Genomic_DNA"/>
</dbReference>
<dbReference type="PROSITE" id="PS51354">
    <property type="entry name" value="GLUTAREDOXIN_2"/>
    <property type="match status" value="1"/>
</dbReference>
<dbReference type="PANTHER" id="PTHR37170:SF1">
    <property type="entry name" value="GLUTAREDOXIN-LIKE PROTEIN"/>
    <property type="match status" value="1"/>
</dbReference>
<keyword evidence="5" id="KW-1185">Reference proteome</keyword>
<reference evidence="5" key="1">
    <citation type="submission" date="2017-11" db="EMBL/GenBank/DDBJ databases">
        <title>Phenotypic and genomic properties of facultatively anaerobic sulfur-reducing natronoarchaea from hypersaline soda lakes.</title>
        <authorList>
            <person name="Sorokin D.Y."/>
            <person name="Kublanov I.V."/>
            <person name="Roman P."/>
            <person name="Sinninghe Damste J.S."/>
            <person name="Golyshin P.N."/>
            <person name="Rojo D."/>
            <person name="Ciordia S."/>
            <person name="Mena M.D.C."/>
            <person name="Ferrer M."/>
            <person name="Messina E."/>
            <person name="Smedile F."/>
            <person name="La Spada G."/>
            <person name="La Cono V."/>
            <person name="Yakimov M.M."/>
        </authorList>
    </citation>
    <scope>NUCLEOTIDE SEQUENCE [LARGE SCALE GENOMIC DNA]</scope>
    <source>
        <strain evidence="5">AArc-Sl</strain>
    </source>
</reference>
<dbReference type="Gene3D" id="3.40.30.80">
    <property type="match status" value="1"/>
</dbReference>
<dbReference type="PANTHER" id="PTHR37170">
    <property type="entry name" value="GLUTAREDOXIN-RELATED"/>
    <property type="match status" value="1"/>
</dbReference>
<dbReference type="InterPro" id="IPR011903">
    <property type="entry name" value="TON_0319-like"/>
</dbReference>
<gene>
    <name evidence="4" type="ORF">AArcSl_3144</name>
</gene>
<dbReference type="Pfam" id="PF13192">
    <property type="entry name" value="Thioredoxin_3"/>
    <property type="match status" value="1"/>
</dbReference>
<keyword evidence="2" id="KW-0249">Electron transport</keyword>
<dbReference type="AlphaFoldDB" id="A0A343TNS9"/>
<name>A0A343TNS9_9EURY</name>
<dbReference type="GeneID" id="37879509"/>
<dbReference type="KEGG" id="hdf:AArcSl_3144"/>